<dbReference type="Proteomes" id="UP000095229">
    <property type="component" value="Unassembled WGS sequence"/>
</dbReference>
<accession>A0A1E5JLP2</accession>
<proteinExistence type="predicted"/>
<dbReference type="CDD" id="cd02440">
    <property type="entry name" value="AdoMet_MTases"/>
    <property type="match status" value="1"/>
</dbReference>
<keyword evidence="1 4" id="KW-0489">Methyltransferase</keyword>
<dbReference type="PANTHER" id="PTHR43861:SF1">
    <property type="entry name" value="TRANS-ACONITATE 2-METHYLTRANSFERASE"/>
    <property type="match status" value="1"/>
</dbReference>
<dbReference type="STRING" id="45071.Lpar_2624"/>
<dbReference type="AlphaFoldDB" id="A0A1E5JLP2"/>
<gene>
    <name evidence="4" type="primary">bioC_3</name>
    <name evidence="4" type="ORF">lpari_03518</name>
</gene>
<dbReference type="Pfam" id="PF13649">
    <property type="entry name" value="Methyltransf_25"/>
    <property type="match status" value="1"/>
</dbReference>
<dbReference type="OrthoDB" id="9804312at2"/>
<dbReference type="GO" id="GO:0008168">
    <property type="term" value="F:methyltransferase activity"/>
    <property type="evidence" value="ECO:0007669"/>
    <property type="project" value="UniProtKB-KW"/>
</dbReference>
<comment type="caution">
    <text evidence="4">The sequence shown here is derived from an EMBL/GenBank/DDBJ whole genome shotgun (WGS) entry which is preliminary data.</text>
</comment>
<reference evidence="4 5" key="1">
    <citation type="submission" date="2016-02" db="EMBL/GenBank/DDBJ databases">
        <title>Secondary metabolites in Legionella.</title>
        <authorList>
            <person name="Tobias N.J."/>
            <person name="Bode H.B."/>
        </authorList>
    </citation>
    <scope>NUCLEOTIDE SEQUENCE [LARGE SCALE GENOMIC DNA]</scope>
    <source>
        <strain evidence="4 5">DSM 19216</strain>
    </source>
</reference>
<dbReference type="PATRIC" id="fig|45071.6.peg.2819"/>
<dbReference type="Gene3D" id="3.40.50.150">
    <property type="entry name" value="Vaccinia Virus protein VP39"/>
    <property type="match status" value="1"/>
</dbReference>
<name>A0A1E5JLP2_9GAMM</name>
<evidence type="ECO:0000256" key="1">
    <source>
        <dbReference type="ARBA" id="ARBA00022603"/>
    </source>
</evidence>
<keyword evidence="2 4" id="KW-0808">Transferase</keyword>
<dbReference type="SUPFAM" id="SSF53335">
    <property type="entry name" value="S-adenosyl-L-methionine-dependent methyltransferases"/>
    <property type="match status" value="1"/>
</dbReference>
<organism evidence="4 5">
    <name type="scientific">Legionella parisiensis</name>
    <dbReference type="NCBI Taxonomy" id="45071"/>
    <lineage>
        <taxon>Bacteria</taxon>
        <taxon>Pseudomonadati</taxon>
        <taxon>Pseudomonadota</taxon>
        <taxon>Gammaproteobacteria</taxon>
        <taxon>Legionellales</taxon>
        <taxon>Legionellaceae</taxon>
        <taxon>Legionella</taxon>
    </lineage>
</organism>
<dbReference type="InterPro" id="IPR029063">
    <property type="entry name" value="SAM-dependent_MTases_sf"/>
</dbReference>
<dbReference type="PANTHER" id="PTHR43861">
    <property type="entry name" value="TRANS-ACONITATE 2-METHYLTRANSFERASE-RELATED"/>
    <property type="match status" value="1"/>
</dbReference>
<feature type="domain" description="Methyltransferase" evidence="3">
    <location>
        <begin position="49"/>
        <end position="139"/>
    </location>
</feature>
<evidence type="ECO:0000313" key="4">
    <source>
        <dbReference type="EMBL" id="OEH45467.1"/>
    </source>
</evidence>
<sequence>MYSEKLSNKEITKASYEATAEVFAHNVAELAPLASIDKFIQLLPPHPHIIDVGCGSGRDAVLFTNKGVRVLGIDFCESLLEIAKRTAPGAEFHLMDIESITLPALSFDGAWAACSLGHIAKKSLPKVLHKIYFILKEKGYFYLTIKKGSGESLENDTRYDGDFKKFLSLYEEEELKIVLGDAGFNILEFTPVLKKHAYQSHDAFRIFCQKV</sequence>
<evidence type="ECO:0000256" key="2">
    <source>
        <dbReference type="ARBA" id="ARBA00022679"/>
    </source>
</evidence>
<evidence type="ECO:0000259" key="3">
    <source>
        <dbReference type="Pfam" id="PF13649"/>
    </source>
</evidence>
<keyword evidence="5" id="KW-1185">Reference proteome</keyword>
<protein>
    <submittedName>
        <fullName evidence="4">Malonyl-[acyl-carrier protein] O-methyltransferase</fullName>
    </submittedName>
</protein>
<evidence type="ECO:0000313" key="5">
    <source>
        <dbReference type="Proteomes" id="UP000095229"/>
    </source>
</evidence>
<dbReference type="InterPro" id="IPR041698">
    <property type="entry name" value="Methyltransf_25"/>
</dbReference>
<dbReference type="GO" id="GO:0032259">
    <property type="term" value="P:methylation"/>
    <property type="evidence" value="ECO:0007669"/>
    <property type="project" value="UniProtKB-KW"/>
</dbReference>
<dbReference type="EMBL" id="LSOG01000094">
    <property type="protein sequence ID" value="OEH45467.1"/>
    <property type="molecule type" value="Genomic_DNA"/>
</dbReference>
<dbReference type="RefSeq" id="WP_058518375.1">
    <property type="nucleotide sequence ID" value="NZ_CAAAIE010000003.1"/>
</dbReference>